<dbReference type="InterPro" id="IPR036390">
    <property type="entry name" value="WH_DNA-bd_sf"/>
</dbReference>
<comment type="subcellular location">
    <subcellularLocation>
        <location evidence="1">Nucleus</location>
    </subcellularLocation>
</comment>
<reference evidence="16" key="1">
    <citation type="journal article" date="2009" name="Science">
        <title>The B73 maize genome: complexity, diversity, and dynamics.</title>
        <authorList>
            <person name="Schnable P.S."/>
            <person name="Ware D."/>
            <person name="Fulton R.S."/>
            <person name="Stein J.C."/>
            <person name="Wei F."/>
            <person name="Pasternak S."/>
            <person name="Liang C."/>
            <person name="Zhang J."/>
            <person name="Fulton L."/>
            <person name="Graves T.A."/>
            <person name="Minx P."/>
            <person name="Reily A.D."/>
            <person name="Courtney L."/>
            <person name="Kruchowski S.S."/>
            <person name="Tomlinson C."/>
            <person name="Strong C."/>
            <person name="Delehaunty K."/>
            <person name="Fronick C."/>
            <person name="Courtney B."/>
            <person name="Rock S.M."/>
            <person name="Belter E."/>
            <person name="Du F."/>
            <person name="Kim K."/>
            <person name="Abbott R.M."/>
            <person name="Cotton M."/>
            <person name="Levy A."/>
            <person name="Marchetto P."/>
            <person name="Ochoa K."/>
            <person name="Jackson S.M."/>
            <person name="Gillam B."/>
            <person name="Chen W."/>
            <person name="Yan L."/>
            <person name="Higginbotham J."/>
            <person name="Cardenas M."/>
            <person name="Waligorski J."/>
            <person name="Applebaum E."/>
            <person name="Phelps L."/>
            <person name="Falcone J."/>
            <person name="Kanchi K."/>
            <person name="Thane T."/>
            <person name="Scimone A."/>
            <person name="Thane N."/>
            <person name="Henke J."/>
            <person name="Wang T."/>
            <person name="Ruppert J."/>
            <person name="Shah N."/>
            <person name="Rotter K."/>
            <person name="Hodges J."/>
            <person name="Ingenthron E."/>
            <person name="Cordes M."/>
            <person name="Kohlberg S."/>
            <person name="Sgro J."/>
            <person name="Delgado B."/>
            <person name="Mead K."/>
            <person name="Chinwalla A."/>
            <person name="Leonard S."/>
            <person name="Crouse K."/>
            <person name="Collura K."/>
            <person name="Kudrna D."/>
            <person name="Currie J."/>
            <person name="He R."/>
            <person name="Angelova A."/>
            <person name="Rajasekar S."/>
            <person name="Mueller T."/>
            <person name="Lomeli R."/>
            <person name="Scara G."/>
            <person name="Ko A."/>
            <person name="Delaney K."/>
            <person name="Wissotski M."/>
            <person name="Lopez G."/>
            <person name="Campos D."/>
            <person name="Braidotti M."/>
            <person name="Ashley E."/>
            <person name="Golser W."/>
            <person name="Kim H."/>
            <person name="Lee S."/>
            <person name="Lin J."/>
            <person name="Dujmic Z."/>
            <person name="Kim W."/>
            <person name="Talag J."/>
            <person name="Zuccolo A."/>
            <person name="Fan C."/>
            <person name="Sebastian A."/>
            <person name="Kramer M."/>
            <person name="Spiegel L."/>
            <person name="Nascimento L."/>
            <person name="Zutavern T."/>
            <person name="Miller B."/>
            <person name="Ambroise C."/>
            <person name="Muller S."/>
            <person name="Spooner W."/>
            <person name="Narechania A."/>
            <person name="Ren L."/>
            <person name="Wei S."/>
            <person name="Kumari S."/>
            <person name="Faga B."/>
            <person name="Levy M.J."/>
            <person name="McMahan L."/>
            <person name="Van Buren P."/>
            <person name="Vaughn M.W."/>
            <person name="Ying K."/>
            <person name="Yeh C.-T."/>
            <person name="Emrich S.J."/>
            <person name="Jia Y."/>
            <person name="Kalyanaraman A."/>
            <person name="Hsia A.-P."/>
            <person name="Barbazuk W.B."/>
            <person name="Baucom R.S."/>
            <person name="Brutnell T.P."/>
            <person name="Carpita N.C."/>
            <person name="Chaparro C."/>
            <person name="Chia J.-M."/>
            <person name="Deragon J.-M."/>
            <person name="Estill J.C."/>
            <person name="Fu Y."/>
            <person name="Jeddeloh J.A."/>
            <person name="Han Y."/>
            <person name="Lee H."/>
            <person name="Li P."/>
            <person name="Lisch D.R."/>
            <person name="Liu S."/>
            <person name="Liu Z."/>
            <person name="Nagel D.H."/>
            <person name="McCann M.C."/>
            <person name="SanMiguel P."/>
            <person name="Myers A.M."/>
            <person name="Nettleton D."/>
            <person name="Nguyen J."/>
            <person name="Penning B.W."/>
            <person name="Ponnala L."/>
            <person name="Schneider K.L."/>
            <person name="Schwartz D.C."/>
            <person name="Sharma A."/>
            <person name="Soderlund C."/>
            <person name="Springer N.M."/>
            <person name="Sun Q."/>
            <person name="Wang H."/>
            <person name="Waterman M."/>
            <person name="Westerman R."/>
            <person name="Wolfgruber T.K."/>
            <person name="Yang L."/>
            <person name="Yu Y."/>
            <person name="Zhang L."/>
            <person name="Zhou S."/>
            <person name="Zhu Q."/>
            <person name="Bennetzen J.L."/>
            <person name="Dawe R.K."/>
            <person name="Jiang J."/>
            <person name="Jiang N."/>
            <person name="Presting G.G."/>
            <person name="Wessler S.R."/>
            <person name="Aluru S."/>
            <person name="Martienssen R.A."/>
            <person name="Clifton S.W."/>
            <person name="McCombie W.R."/>
            <person name="Wing R.A."/>
            <person name="Wilson R.K."/>
        </authorList>
    </citation>
    <scope>NUCLEOTIDE SEQUENCE [LARGE SCALE GENOMIC DNA]</scope>
    <source>
        <strain evidence="16">cv. B73</strain>
    </source>
</reference>
<dbReference type="Proteomes" id="UP000007305">
    <property type="component" value="Chromosome 5"/>
</dbReference>
<keyword evidence="17" id="KW-1267">Proteomics identification</keyword>
<evidence type="ECO:0000313" key="15">
    <source>
        <dbReference type="EnsemblPlants" id="Zm00001eb241300_P001"/>
    </source>
</evidence>
<name>A0A1D6H8P4_MAIZE</name>
<organism evidence="14">
    <name type="scientific">Zea mays</name>
    <name type="common">Maize</name>
    <dbReference type="NCBI Taxonomy" id="4577"/>
    <lineage>
        <taxon>Eukaryota</taxon>
        <taxon>Viridiplantae</taxon>
        <taxon>Streptophyta</taxon>
        <taxon>Embryophyta</taxon>
        <taxon>Tracheophyta</taxon>
        <taxon>Spermatophyta</taxon>
        <taxon>Magnoliopsida</taxon>
        <taxon>Liliopsida</taxon>
        <taxon>Poales</taxon>
        <taxon>Poaceae</taxon>
        <taxon>PACMAD clade</taxon>
        <taxon>Panicoideae</taxon>
        <taxon>Andropogonodae</taxon>
        <taxon>Andropogoneae</taxon>
        <taxon>Tripsacinae</taxon>
        <taxon>Zea</taxon>
    </lineage>
</organism>
<feature type="region of interest" description="Disordered" evidence="12">
    <location>
        <begin position="408"/>
        <end position="477"/>
    </location>
</feature>
<dbReference type="PRINTS" id="PR00056">
    <property type="entry name" value="HSFDOMAIN"/>
</dbReference>
<dbReference type="GO" id="GO:0003700">
    <property type="term" value="F:DNA-binding transcription factor activity"/>
    <property type="evidence" value="ECO:0000318"/>
    <property type="project" value="GO_Central"/>
</dbReference>
<feature type="compositionally biased region" description="Basic and acidic residues" evidence="12">
    <location>
        <begin position="425"/>
        <end position="437"/>
    </location>
</feature>
<dbReference type="InterPro" id="IPR000232">
    <property type="entry name" value="HSF_DNA-bd"/>
</dbReference>
<feature type="compositionally biased region" description="Low complexity" evidence="12">
    <location>
        <begin position="30"/>
        <end position="42"/>
    </location>
</feature>
<dbReference type="InterPro" id="IPR036388">
    <property type="entry name" value="WH-like_DNA-bd_sf"/>
</dbReference>
<keyword evidence="4" id="KW-0805">Transcription regulation</keyword>
<dbReference type="PaxDb" id="4577-GRMZM2G179802_P02"/>
<evidence type="ECO:0000256" key="1">
    <source>
        <dbReference type="ARBA" id="ARBA00004123"/>
    </source>
</evidence>
<keyword evidence="5" id="KW-0346">Stress response</keyword>
<dbReference type="Pfam" id="PF00447">
    <property type="entry name" value="HSF_DNA-bind"/>
    <property type="match status" value="1"/>
</dbReference>
<dbReference type="OMA" id="MPQIGQE"/>
<evidence type="ECO:0000259" key="13">
    <source>
        <dbReference type="PROSITE" id="PS00434"/>
    </source>
</evidence>
<dbReference type="FunFam" id="1.10.10.10:FF:000057">
    <property type="entry name" value="Heat shock transcription factor 1"/>
    <property type="match status" value="1"/>
</dbReference>
<dbReference type="PANTHER" id="PTHR10015">
    <property type="entry name" value="HEAT SHOCK TRANSCRIPTION FACTOR"/>
    <property type="match status" value="1"/>
</dbReference>
<dbReference type="IntAct" id="A0A1D6H8P4">
    <property type="interactions" value="13"/>
</dbReference>
<evidence type="ECO:0000256" key="5">
    <source>
        <dbReference type="ARBA" id="ARBA00023016"/>
    </source>
</evidence>
<protein>
    <submittedName>
        <fullName evidence="14">Heat stress transcription factor A-5</fullName>
    </submittedName>
</protein>
<keyword evidence="16" id="KW-1185">Reference proteome</keyword>
<keyword evidence="7" id="KW-0238">DNA-binding</keyword>
<dbReference type="ExpressionAtlas" id="A0A1D6H8P4">
    <property type="expression patterns" value="baseline and differential"/>
</dbReference>
<dbReference type="SMR" id="A0A1D6H8P4"/>
<gene>
    <name evidence="15" type="primary">LOC100274128</name>
    <name evidence="14" type="ORF">ZEAMMB73_Zm00001d016520</name>
</gene>
<evidence type="ECO:0000313" key="16">
    <source>
        <dbReference type="Proteomes" id="UP000007305"/>
    </source>
</evidence>
<evidence type="ECO:0000256" key="10">
    <source>
        <dbReference type="RuleBase" id="RU004020"/>
    </source>
</evidence>
<evidence type="ECO:0000256" key="9">
    <source>
        <dbReference type="ARBA" id="ARBA00023242"/>
    </source>
</evidence>
<reference evidence="14" key="2">
    <citation type="submission" date="2015-12" db="EMBL/GenBank/DDBJ databases">
        <title>Update maize B73 reference genome by single molecule sequencing technologies.</title>
        <authorList>
            <consortium name="Maize Genome Sequencing Project"/>
            <person name="Ware D."/>
        </authorList>
    </citation>
    <scope>NUCLEOTIDE SEQUENCE</scope>
    <source>
        <tissue evidence="14">Seedling</tissue>
    </source>
</reference>
<feature type="compositionally biased region" description="Low complexity" evidence="12">
    <location>
        <begin position="447"/>
        <end position="456"/>
    </location>
</feature>
<comment type="subunit">
    <text evidence="2">Homotrimer.</text>
</comment>
<dbReference type="eggNOG" id="KOG0627">
    <property type="taxonomic scope" value="Eukaryota"/>
</dbReference>
<feature type="region of interest" description="Disordered" evidence="12">
    <location>
        <begin position="1"/>
        <end position="44"/>
    </location>
</feature>
<dbReference type="AlphaFoldDB" id="A0A1D6H8P4"/>
<keyword evidence="9" id="KW-0539">Nucleus</keyword>
<dbReference type="STRING" id="4577.A0A1D6H8P4"/>
<evidence type="ECO:0000256" key="12">
    <source>
        <dbReference type="SAM" id="MobiDB-lite"/>
    </source>
</evidence>
<dbReference type="PROSITE" id="PS00434">
    <property type="entry name" value="HSF_DOMAIN"/>
    <property type="match status" value="1"/>
</dbReference>
<reference evidence="15" key="4">
    <citation type="submission" date="2021-05" db="UniProtKB">
        <authorList>
            <consortium name="EnsemblPlants"/>
        </authorList>
    </citation>
    <scope>IDENTIFICATION</scope>
    <source>
        <strain evidence="15">cv. B73</strain>
    </source>
</reference>
<sequence>MVTNPSPRGRGDSPLHLGVGIHQPSPTRSRQQAAAAARAAAAPVMEVAGAREPGSGGGGGGGGGGPAPFLLKTYEMVDDPSSDAVVSWSDASDGSFVVWNQPEFAARMLPTYFKHNNFSSFIRQLNTYGFRKIDPERWEFANEYFVKGQKHLLKNIHRRKPIHSHSHQPGALPDNERALFEDEIDRLSREKAALQADLWKFNQQQSGAVNQLEDLERRVLDMEQRQTKMLSFLQQARKNPQFVRKLVKMAEESPIFADAFHKKRRLPGLECITDATETATSFFDDHSSSSRQEMGNLLNQHFSDKLKLGLCPAMAESNLITLSTQSSHEDNGSPLGKHPDYERTGMECLPLVPQMMELSDTGTSICPSKSVSFTTAANDDGFLPCHLNLSLASCPMDVVRSQIPDANVNTVDEKDGPPEVTTPTMEKDDGMPDRCHDATQNQKEASGHAGAAADATGRPHRGSQAPPEEHTGPQVVVNDKFWEQFLTERPGCPEAEEASFTLRRDPDHTHAYDEGTGSDTRDMGQLKL</sequence>
<dbReference type="GO" id="GO:0043565">
    <property type="term" value="F:sequence-specific DNA binding"/>
    <property type="evidence" value="ECO:0007669"/>
    <property type="project" value="InterPro"/>
</dbReference>
<dbReference type="SMART" id="SM00415">
    <property type="entry name" value="HSF"/>
    <property type="match status" value="1"/>
</dbReference>
<evidence type="ECO:0000256" key="8">
    <source>
        <dbReference type="ARBA" id="ARBA00023163"/>
    </source>
</evidence>
<dbReference type="Gene3D" id="1.10.10.10">
    <property type="entry name" value="Winged helix-like DNA-binding domain superfamily/Winged helix DNA-binding domain"/>
    <property type="match status" value="1"/>
</dbReference>
<dbReference type="GO" id="GO:0005634">
    <property type="term" value="C:nucleus"/>
    <property type="evidence" value="ECO:0000318"/>
    <property type="project" value="GO_Central"/>
</dbReference>
<dbReference type="EMBL" id="CM000781">
    <property type="protein sequence ID" value="AQK71090.1"/>
    <property type="molecule type" value="Genomic_DNA"/>
</dbReference>
<evidence type="ECO:0000256" key="2">
    <source>
        <dbReference type="ARBA" id="ARBA00011233"/>
    </source>
</evidence>
<dbReference type="PANTHER" id="PTHR10015:SF461">
    <property type="entry name" value="HEAT STRESS TRANSCRIPTION FACTOR A-5"/>
    <property type="match status" value="1"/>
</dbReference>
<keyword evidence="8" id="KW-0804">Transcription</keyword>
<reference evidence="15" key="3">
    <citation type="submission" date="2019-07" db="EMBL/GenBank/DDBJ databases">
        <authorList>
            <person name="Seetharam A."/>
            <person name="Woodhouse M."/>
            <person name="Cannon E."/>
        </authorList>
    </citation>
    <scope>NUCLEOTIDE SEQUENCE [LARGE SCALE GENOMIC DNA]</scope>
    <source>
        <strain evidence="15">cv. B73</strain>
    </source>
</reference>
<evidence type="ECO:0000256" key="7">
    <source>
        <dbReference type="ARBA" id="ARBA00023125"/>
    </source>
</evidence>
<evidence type="ECO:0007829" key="17">
    <source>
        <dbReference type="PeptideAtlas" id="A0A1D6H8P4"/>
    </source>
</evidence>
<evidence type="ECO:0000256" key="6">
    <source>
        <dbReference type="ARBA" id="ARBA00023054"/>
    </source>
</evidence>
<dbReference type="FunCoup" id="A0A1D6H8P4">
    <property type="interactions" value="206"/>
</dbReference>
<evidence type="ECO:0000313" key="14">
    <source>
        <dbReference type="EMBL" id="AQK71090.1"/>
    </source>
</evidence>
<feature type="compositionally biased region" description="Basic and acidic residues" evidence="12">
    <location>
        <begin position="502"/>
        <end position="528"/>
    </location>
</feature>
<accession>A0A1D6H8P4</accession>
<keyword evidence="3" id="KW-0597">Phosphoprotein</keyword>
<dbReference type="Gramene" id="Zm00001eb241300_T001">
    <property type="protein sequence ID" value="Zm00001eb241300_P001"/>
    <property type="gene ID" value="Zm00001eb241300"/>
</dbReference>
<feature type="region of interest" description="Disordered" evidence="12">
    <location>
        <begin position="489"/>
        <end position="528"/>
    </location>
</feature>
<proteinExistence type="evidence at protein level"/>
<feature type="coiled-coil region" evidence="11">
    <location>
        <begin position="177"/>
        <end position="225"/>
    </location>
</feature>
<evidence type="ECO:0000256" key="4">
    <source>
        <dbReference type="ARBA" id="ARBA00023015"/>
    </source>
</evidence>
<evidence type="ECO:0000256" key="11">
    <source>
        <dbReference type="SAM" id="Coils"/>
    </source>
</evidence>
<dbReference type="GO" id="GO:0034605">
    <property type="term" value="P:cellular response to heat"/>
    <property type="evidence" value="ECO:0000318"/>
    <property type="project" value="GO_Central"/>
</dbReference>
<evidence type="ECO:0000256" key="3">
    <source>
        <dbReference type="ARBA" id="ARBA00022553"/>
    </source>
</evidence>
<dbReference type="SUPFAM" id="SSF46785">
    <property type="entry name" value="Winged helix' DNA-binding domain"/>
    <property type="match status" value="1"/>
</dbReference>
<dbReference type="EnsemblPlants" id="Zm00001eb241300_T001">
    <property type="protein sequence ID" value="Zm00001eb241300_P001"/>
    <property type="gene ID" value="Zm00001eb241300"/>
</dbReference>
<feature type="domain" description="HSF-type DNA-binding" evidence="13">
    <location>
        <begin position="109"/>
        <end position="133"/>
    </location>
</feature>
<keyword evidence="6 11" id="KW-0175">Coiled coil</keyword>
<comment type="similarity">
    <text evidence="10">Belongs to the HSF family.</text>
</comment>